<gene>
    <name evidence="1" type="ORF">PBY51_007260</name>
</gene>
<dbReference type="AlphaFoldDB" id="A0AAN8AAM1"/>
<organism evidence="1 2">
    <name type="scientific">Eleginops maclovinus</name>
    <name type="common">Patagonian blennie</name>
    <name type="synonym">Eleginus maclovinus</name>
    <dbReference type="NCBI Taxonomy" id="56733"/>
    <lineage>
        <taxon>Eukaryota</taxon>
        <taxon>Metazoa</taxon>
        <taxon>Chordata</taxon>
        <taxon>Craniata</taxon>
        <taxon>Vertebrata</taxon>
        <taxon>Euteleostomi</taxon>
        <taxon>Actinopterygii</taxon>
        <taxon>Neopterygii</taxon>
        <taxon>Teleostei</taxon>
        <taxon>Neoteleostei</taxon>
        <taxon>Acanthomorphata</taxon>
        <taxon>Eupercaria</taxon>
        <taxon>Perciformes</taxon>
        <taxon>Notothenioidei</taxon>
        <taxon>Eleginopidae</taxon>
        <taxon>Eleginops</taxon>
    </lineage>
</organism>
<reference evidence="1 2" key="1">
    <citation type="journal article" date="2023" name="Genes (Basel)">
        <title>Chromosome-Level Genome Assembly and Circadian Gene Repertoire of the Patagonia Blennie Eleginops maclovinus-The Closest Ancestral Proxy of Antarctic Cryonotothenioids.</title>
        <authorList>
            <person name="Cheng C.C."/>
            <person name="Rivera-Colon A.G."/>
            <person name="Minhas B.F."/>
            <person name="Wilson L."/>
            <person name="Rayamajhi N."/>
            <person name="Vargas-Chacoff L."/>
            <person name="Catchen J.M."/>
        </authorList>
    </citation>
    <scope>NUCLEOTIDE SEQUENCE [LARGE SCALE GENOMIC DNA]</scope>
    <source>
        <strain evidence="1">JMC-PN-2008</strain>
    </source>
</reference>
<comment type="caution">
    <text evidence="1">The sequence shown here is derived from an EMBL/GenBank/DDBJ whole genome shotgun (WGS) entry which is preliminary data.</text>
</comment>
<sequence length="84" mass="9126">MCVMVLCMDRQLEVTAQSHRQFLALCHHAVNTGQLAELTLISDRSERLSGAAASGSPLRKSTLRAGQVQWSLSGVPSLCRCVSR</sequence>
<protein>
    <submittedName>
        <fullName evidence="1">Uncharacterized protein</fullName>
    </submittedName>
</protein>
<evidence type="ECO:0000313" key="2">
    <source>
        <dbReference type="Proteomes" id="UP001346869"/>
    </source>
</evidence>
<proteinExistence type="predicted"/>
<accession>A0AAN8AAM1</accession>
<dbReference type="EMBL" id="JAUZQC010000017">
    <property type="protein sequence ID" value="KAK5855596.1"/>
    <property type="molecule type" value="Genomic_DNA"/>
</dbReference>
<keyword evidence="2" id="KW-1185">Reference proteome</keyword>
<evidence type="ECO:0000313" key="1">
    <source>
        <dbReference type="EMBL" id="KAK5855596.1"/>
    </source>
</evidence>
<reference evidence="1 2" key="2">
    <citation type="journal article" date="2023" name="Mol. Biol. Evol.">
        <title>Genomics of Secondarily Temperate Adaptation in the Only Non-Antarctic Icefish.</title>
        <authorList>
            <person name="Rivera-Colon A.G."/>
            <person name="Rayamajhi N."/>
            <person name="Minhas B.F."/>
            <person name="Madrigal G."/>
            <person name="Bilyk K.T."/>
            <person name="Yoon V."/>
            <person name="Hune M."/>
            <person name="Gregory S."/>
            <person name="Cheng C.H.C."/>
            <person name="Catchen J.M."/>
        </authorList>
    </citation>
    <scope>NUCLEOTIDE SEQUENCE [LARGE SCALE GENOMIC DNA]</scope>
    <source>
        <strain evidence="1">JMC-PN-2008</strain>
    </source>
</reference>
<dbReference type="Proteomes" id="UP001346869">
    <property type="component" value="Unassembled WGS sequence"/>
</dbReference>
<name>A0AAN8AAM1_ELEMC</name>